<dbReference type="EMBL" id="CP085043">
    <property type="protein sequence ID" value="UZF15225.1"/>
    <property type="molecule type" value="Genomic_DNA"/>
</dbReference>
<evidence type="ECO:0000259" key="1">
    <source>
        <dbReference type="Pfam" id="PF24705"/>
    </source>
</evidence>
<organism evidence="2">
    <name type="scientific">Ralstonia solanacearum</name>
    <name type="common">Pseudomonas solanacearum</name>
    <dbReference type="NCBI Taxonomy" id="305"/>
    <lineage>
        <taxon>Bacteria</taxon>
        <taxon>Pseudomonadati</taxon>
        <taxon>Pseudomonadota</taxon>
        <taxon>Betaproteobacteria</taxon>
        <taxon>Burkholderiales</taxon>
        <taxon>Burkholderiaceae</taxon>
        <taxon>Ralstonia</taxon>
        <taxon>Ralstonia solanacearum species complex</taxon>
    </lineage>
</organism>
<name>A0ABY6ND79_RALSL</name>
<feature type="domain" description="DUF7668" evidence="1">
    <location>
        <begin position="29"/>
        <end position="127"/>
    </location>
</feature>
<sequence length="127" mass="14448">MTEKIDVFKDEDSQRPIPFVWRHTFCEIVEAFKDGDFEISRGVVGVRNVSEQDAAIMAKNIKDYGAHLISLPEEAWETSACQWMRSYWDVLIDLFTAEEGASDLALAVRVFEDGAAYSFEIQSLHVP</sequence>
<protein>
    <recommendedName>
        <fullName evidence="1">DUF7668 domain-containing protein</fullName>
    </recommendedName>
</protein>
<proteinExistence type="predicted"/>
<reference evidence="2" key="1">
    <citation type="submission" date="2021-10" db="EMBL/GenBank/DDBJ databases">
        <title>Complete genome sequences of five Ralstonia solancearum strains isolated from sunflower.</title>
        <authorList>
            <person name="She X."/>
            <person name="He Z."/>
        </authorList>
    </citation>
    <scope>NUCLEOTIDE SEQUENCE</scope>
    <source>
        <strain evidence="2">RS638</strain>
    </source>
</reference>
<dbReference type="InterPro" id="IPR056085">
    <property type="entry name" value="DUF7668"/>
</dbReference>
<dbReference type="Pfam" id="PF24705">
    <property type="entry name" value="DUF7668"/>
    <property type="match status" value="1"/>
</dbReference>
<gene>
    <name evidence="2" type="ORF">LH706_01780</name>
</gene>
<accession>A0ABY6ND79</accession>
<evidence type="ECO:0000313" key="2">
    <source>
        <dbReference type="EMBL" id="UZF15225.1"/>
    </source>
</evidence>